<dbReference type="Pfam" id="PF13727">
    <property type="entry name" value="CoA_binding_3"/>
    <property type="match status" value="1"/>
</dbReference>
<dbReference type="GO" id="GO:0016020">
    <property type="term" value="C:membrane"/>
    <property type="evidence" value="ECO:0007669"/>
    <property type="project" value="UniProtKB-SubCell"/>
</dbReference>
<dbReference type="InterPro" id="IPR017475">
    <property type="entry name" value="EPS_sugar_tfrase"/>
</dbReference>
<evidence type="ECO:0000256" key="1">
    <source>
        <dbReference type="ARBA" id="ARBA00004141"/>
    </source>
</evidence>
<organism evidence="8">
    <name type="scientific">marine sediment metagenome</name>
    <dbReference type="NCBI Taxonomy" id="412755"/>
    <lineage>
        <taxon>unclassified sequences</taxon>
        <taxon>metagenomes</taxon>
        <taxon>ecological metagenomes</taxon>
    </lineage>
</organism>
<name>X0UFH6_9ZZZZ</name>
<dbReference type="GO" id="GO:0016780">
    <property type="term" value="F:phosphotransferase activity, for other substituted phosphate groups"/>
    <property type="evidence" value="ECO:0007669"/>
    <property type="project" value="TreeGrafter"/>
</dbReference>
<dbReference type="PANTHER" id="PTHR30576">
    <property type="entry name" value="COLANIC BIOSYNTHESIS UDP-GLUCOSE LIPID CARRIER TRANSFERASE"/>
    <property type="match status" value="1"/>
</dbReference>
<feature type="domain" description="Bacterial sugar transferase" evidence="7">
    <location>
        <begin position="99"/>
        <end position="263"/>
    </location>
</feature>
<accession>X0UFH6</accession>
<feature type="transmembrane region" description="Helical" evidence="6">
    <location>
        <begin position="104"/>
        <end position="125"/>
    </location>
</feature>
<dbReference type="Gene3D" id="3.40.50.720">
    <property type="entry name" value="NAD(P)-binding Rossmann-like Domain"/>
    <property type="match status" value="1"/>
</dbReference>
<dbReference type="NCBIfam" id="TIGR03025">
    <property type="entry name" value="EPS_sugtrans"/>
    <property type="match status" value="1"/>
</dbReference>
<evidence type="ECO:0000256" key="3">
    <source>
        <dbReference type="ARBA" id="ARBA00022692"/>
    </source>
</evidence>
<keyword evidence="5 6" id="KW-0472">Membrane</keyword>
<gene>
    <name evidence="8" type="ORF">S01H1_42142</name>
</gene>
<keyword evidence="4 6" id="KW-1133">Transmembrane helix</keyword>
<comment type="subcellular location">
    <subcellularLocation>
        <location evidence="1">Membrane</location>
        <topology evidence="1">Multi-pass membrane protein</topology>
    </subcellularLocation>
</comment>
<evidence type="ECO:0000313" key="8">
    <source>
        <dbReference type="EMBL" id="GAG04350.1"/>
    </source>
</evidence>
<evidence type="ECO:0000259" key="7">
    <source>
        <dbReference type="Pfam" id="PF02397"/>
    </source>
</evidence>
<keyword evidence="2" id="KW-0808">Transferase</keyword>
<reference evidence="8" key="1">
    <citation type="journal article" date="2014" name="Front. Microbiol.">
        <title>High frequency of phylogenetically diverse reductive dehalogenase-homologous genes in deep subseafloor sedimentary metagenomes.</title>
        <authorList>
            <person name="Kawai M."/>
            <person name="Futagami T."/>
            <person name="Toyoda A."/>
            <person name="Takaki Y."/>
            <person name="Nishi S."/>
            <person name="Hori S."/>
            <person name="Arai W."/>
            <person name="Tsubouchi T."/>
            <person name="Morono Y."/>
            <person name="Uchiyama I."/>
            <person name="Ito T."/>
            <person name="Fujiyama A."/>
            <person name="Inagaki F."/>
            <person name="Takami H."/>
        </authorList>
    </citation>
    <scope>NUCLEOTIDE SEQUENCE</scope>
    <source>
        <strain evidence="8">Expedition CK06-06</strain>
    </source>
</reference>
<comment type="caution">
    <text evidence="8">The sequence shown here is derived from an EMBL/GenBank/DDBJ whole genome shotgun (WGS) entry which is preliminary data.</text>
</comment>
<evidence type="ECO:0000256" key="6">
    <source>
        <dbReference type="SAM" id="Phobius"/>
    </source>
</evidence>
<dbReference type="InterPro" id="IPR003362">
    <property type="entry name" value="Bact_transf"/>
</dbReference>
<evidence type="ECO:0000256" key="5">
    <source>
        <dbReference type="ARBA" id="ARBA00023136"/>
    </source>
</evidence>
<dbReference type="Pfam" id="PF02397">
    <property type="entry name" value="Bac_transf"/>
    <property type="match status" value="1"/>
</dbReference>
<feature type="non-terminal residue" evidence="8">
    <location>
        <position position="266"/>
    </location>
</feature>
<keyword evidence="3 6" id="KW-0812">Transmembrane</keyword>
<dbReference type="AlphaFoldDB" id="X0UFH6"/>
<evidence type="ECO:0000256" key="2">
    <source>
        <dbReference type="ARBA" id="ARBA00022679"/>
    </source>
</evidence>
<protein>
    <recommendedName>
        <fullName evidence="7">Bacterial sugar transferase domain-containing protein</fullName>
    </recommendedName>
</protein>
<evidence type="ECO:0000256" key="4">
    <source>
        <dbReference type="ARBA" id="ARBA00022989"/>
    </source>
</evidence>
<dbReference type="PANTHER" id="PTHR30576:SF0">
    <property type="entry name" value="UNDECAPRENYL-PHOSPHATE N-ACETYLGALACTOSAMINYL 1-PHOSPHATE TRANSFERASE-RELATED"/>
    <property type="match status" value="1"/>
</dbReference>
<feature type="non-terminal residue" evidence="8">
    <location>
        <position position="1"/>
    </location>
</feature>
<proteinExistence type="predicted"/>
<dbReference type="EMBL" id="BARS01026773">
    <property type="protein sequence ID" value="GAG04350.1"/>
    <property type="molecule type" value="Genomic_DNA"/>
</dbReference>
<sequence length="266" mass="30221">GEPGENVPMQHGPILGTIQQLPEIVQTHNIEKVLITLPSTDHQHILDVMSLCNGQGTTFYILPDLYDIVTGQARTSQIYGLPLIELAPELMPAWEKTAKRLMDIAVSVLLLILFLPVCLVVAILIKLNSKGPILFSQERVGKDGKRFTLYKFRSMIDEAERISGPVWATTGDARITGVGRVIRRFRIDEIPQLWNVLKGDMSLVGPRPERPFFIEQFKKDIPLYTRRLRVAPGLTGWAQTRQVFDATLDNREDKLEYERQKVEHDL</sequence>